<dbReference type="Gene3D" id="3.30.70.240">
    <property type="match status" value="1"/>
</dbReference>
<dbReference type="PANTHER" id="PTHR10927">
    <property type="entry name" value="RIBOSOME MATURATION PROTEIN SBDS"/>
    <property type="match status" value="1"/>
</dbReference>
<dbReference type="InterPro" id="IPR019783">
    <property type="entry name" value="SDO1/SBDS_N"/>
</dbReference>
<keyword evidence="9" id="KW-1185">Reference proteome</keyword>
<dbReference type="Gene3D" id="3.30.1250.10">
    <property type="entry name" value="Ribosome maturation protein SBDS, N-terminal domain"/>
    <property type="match status" value="1"/>
</dbReference>
<dbReference type="Pfam" id="PF01172">
    <property type="entry name" value="SBDS_N"/>
    <property type="match status" value="1"/>
</dbReference>
<comment type="similarity">
    <text evidence="1">Belongs to the SDO1/SBDS family.</text>
</comment>
<feature type="compositionally biased region" description="Basic residues" evidence="2">
    <location>
        <begin position="241"/>
        <end position="260"/>
    </location>
</feature>
<dbReference type="EMBL" id="JANTQA010000070">
    <property type="protein sequence ID" value="KAJ3426398.1"/>
    <property type="molecule type" value="Genomic_DNA"/>
</dbReference>
<reference evidence="7" key="1">
    <citation type="submission" date="2022-08" db="EMBL/GenBank/DDBJ databases">
        <title>Novel sulfate-reducing endosymbionts in the free-living metamonad Anaeramoeba.</title>
        <authorList>
            <person name="Jerlstrom-Hultqvist J."/>
            <person name="Cepicka I."/>
            <person name="Gallot-Lavallee L."/>
            <person name="Salas-Leiva D."/>
            <person name="Curtis B.A."/>
            <person name="Zahonova K."/>
            <person name="Pipaliya S."/>
            <person name="Dacks J."/>
            <person name="Roger A.J."/>
        </authorList>
    </citation>
    <scope>NUCLEOTIDE SEQUENCE</scope>
    <source>
        <strain evidence="7">Schooner1</strain>
    </source>
</reference>
<dbReference type="InterPro" id="IPR002140">
    <property type="entry name" value="Sdo1/SBDS"/>
</dbReference>
<dbReference type="GO" id="GO:0042256">
    <property type="term" value="P:cytosolic ribosome assembly"/>
    <property type="evidence" value="ECO:0007669"/>
    <property type="project" value="InterPro"/>
</dbReference>
<protein>
    <submittedName>
        <fullName evidence="6">Ribosome maturation protein SBDS</fullName>
    </submittedName>
</protein>
<dbReference type="InterPro" id="IPR039100">
    <property type="entry name" value="Sdo1/SBDS-like"/>
</dbReference>
<name>A0AAV7Y9D0_9EUKA</name>
<evidence type="ECO:0000313" key="7">
    <source>
        <dbReference type="EMBL" id="KAJ6254504.1"/>
    </source>
</evidence>
<evidence type="ECO:0000313" key="6">
    <source>
        <dbReference type="EMBL" id="KAJ3426398.1"/>
    </source>
</evidence>
<organism evidence="6 8">
    <name type="scientific">Anaeramoeba flamelloides</name>
    <dbReference type="NCBI Taxonomy" id="1746091"/>
    <lineage>
        <taxon>Eukaryota</taxon>
        <taxon>Metamonada</taxon>
        <taxon>Anaeramoebidae</taxon>
        <taxon>Anaeramoeba</taxon>
    </lineage>
</organism>
<dbReference type="InterPro" id="IPR035647">
    <property type="entry name" value="EFG_III/V"/>
</dbReference>
<reference evidence="6" key="2">
    <citation type="submission" date="2022-08" db="EMBL/GenBank/DDBJ databases">
        <title>Novel sulphate-reducing endosymbionts in the free-living metamonad Anaeramoeba.</title>
        <authorList>
            <person name="Jerlstrom-Hultqvist J."/>
            <person name="Cepicka I."/>
            <person name="Gallot-Lavallee L."/>
            <person name="Salas-Leiva D."/>
            <person name="Curtis B.A."/>
            <person name="Zahonova K."/>
            <person name="Pipaliya S."/>
            <person name="Dacks J."/>
            <person name="Roger A.J."/>
        </authorList>
    </citation>
    <scope>NUCLEOTIDE SEQUENCE</scope>
    <source>
        <strain evidence="6">Busselton2</strain>
    </source>
</reference>
<dbReference type="Gene3D" id="1.10.10.900">
    <property type="entry name" value="SBDS protein C-terminal domain, subdomain 1"/>
    <property type="match status" value="1"/>
</dbReference>
<sequence length="260" mass="29720">MSEKSQIIRYKKGKKQFEVLTKPGSVSKYREGKIRNLDDVLITNVIFKNHNSMDKANTKDIQQAFGTTDNNVVIEKILKEGQLHLTTEEVRQKTEQKRKEVINYIHKYYTDPKTKKTHPVLRIENALSQAKVRIDYRMVVEEEIGAIIKKLIGIISLKKSEVTGTLMIPHSHLGKASGVIRKYADIQREKYTSQGCKMEISLVPGNYENLIKALQSSTQGNYTFDVDGEQISVTSEENKKGGKGRGRGRGNRKQKRKKRK</sequence>
<dbReference type="InterPro" id="IPR036786">
    <property type="entry name" value="Ribosome_mat_SBDS_N_sf"/>
</dbReference>
<dbReference type="PANTHER" id="PTHR10927:SF4">
    <property type="entry name" value="RIBOSOME MATURATION PROTEIN SDO1 HOMOLOG"/>
    <property type="match status" value="1"/>
</dbReference>
<accession>A0AAV7Y9D0</accession>
<dbReference type="InterPro" id="IPR046928">
    <property type="entry name" value="SDO1/SBDS_C"/>
</dbReference>
<dbReference type="Proteomes" id="UP001150062">
    <property type="component" value="Unassembled WGS sequence"/>
</dbReference>
<feature type="domain" description="Ribosome maturation protein SDO1/SBDS central" evidence="4">
    <location>
        <begin position="99"/>
        <end position="158"/>
    </location>
</feature>
<dbReference type="SUPFAM" id="SSF89895">
    <property type="entry name" value="FYSH domain"/>
    <property type="match status" value="1"/>
</dbReference>
<evidence type="ECO:0000313" key="8">
    <source>
        <dbReference type="Proteomes" id="UP001146793"/>
    </source>
</evidence>
<comment type="caution">
    <text evidence="6">The sequence shown here is derived from an EMBL/GenBank/DDBJ whole genome shotgun (WGS) entry which is preliminary data.</text>
</comment>
<evidence type="ECO:0000259" key="4">
    <source>
        <dbReference type="Pfam" id="PF09377"/>
    </source>
</evidence>
<evidence type="ECO:0000256" key="2">
    <source>
        <dbReference type="SAM" id="MobiDB-lite"/>
    </source>
</evidence>
<dbReference type="InterPro" id="IPR037188">
    <property type="entry name" value="Sdo1/SBDS_central_sf"/>
</dbReference>
<feature type="domain" description="Ribosome maturation protein SDO1/SBDS C-terminal" evidence="5">
    <location>
        <begin position="168"/>
        <end position="226"/>
    </location>
</feature>
<dbReference type="SUPFAM" id="SSF54980">
    <property type="entry name" value="EF-G C-terminal domain-like"/>
    <property type="match status" value="1"/>
</dbReference>
<dbReference type="Proteomes" id="UP001146793">
    <property type="component" value="Unassembled WGS sequence"/>
</dbReference>
<gene>
    <name evidence="6" type="ORF">M0812_28854</name>
    <name evidence="7" type="ORF">M0813_12329</name>
</gene>
<feature type="domain" description="Ribosome maturation protein SDO1/SBDS N-terminal" evidence="3">
    <location>
        <begin position="6"/>
        <end position="89"/>
    </location>
</feature>
<feature type="region of interest" description="Disordered" evidence="2">
    <location>
        <begin position="233"/>
        <end position="260"/>
    </location>
</feature>
<dbReference type="NCBIfam" id="TIGR00291">
    <property type="entry name" value="RNA_SBDS"/>
    <property type="match status" value="1"/>
</dbReference>
<dbReference type="AlphaFoldDB" id="A0AAV7Y9D0"/>
<dbReference type="Pfam" id="PF09377">
    <property type="entry name" value="SBDS_domain_II"/>
    <property type="match status" value="1"/>
</dbReference>
<dbReference type="Pfam" id="PF20268">
    <property type="entry name" value="SBDS_C"/>
    <property type="match status" value="1"/>
</dbReference>
<dbReference type="InterPro" id="IPR018978">
    <property type="entry name" value="SDO1/SBDS_central"/>
</dbReference>
<evidence type="ECO:0000313" key="9">
    <source>
        <dbReference type="Proteomes" id="UP001150062"/>
    </source>
</evidence>
<evidence type="ECO:0000259" key="3">
    <source>
        <dbReference type="Pfam" id="PF01172"/>
    </source>
</evidence>
<evidence type="ECO:0000256" key="1">
    <source>
        <dbReference type="ARBA" id="ARBA00007433"/>
    </source>
</evidence>
<proteinExistence type="inferred from homology"/>
<dbReference type="EMBL" id="JAOAOG010000019">
    <property type="protein sequence ID" value="KAJ6254504.1"/>
    <property type="molecule type" value="Genomic_DNA"/>
</dbReference>
<evidence type="ECO:0000259" key="5">
    <source>
        <dbReference type="Pfam" id="PF20268"/>
    </source>
</evidence>
<dbReference type="SUPFAM" id="SSF109728">
    <property type="entry name" value="Hypothetical protein AF0491, middle domain"/>
    <property type="match status" value="1"/>
</dbReference>